<dbReference type="EMBL" id="CP136898">
    <property type="protein sequence ID" value="WOL19380.1"/>
    <property type="molecule type" value="Genomic_DNA"/>
</dbReference>
<evidence type="ECO:0000313" key="4">
    <source>
        <dbReference type="Proteomes" id="UP001327560"/>
    </source>
</evidence>
<dbReference type="PANTHER" id="PTHR33476:SF22">
    <property type="entry name" value="PROTEIN POLAR LOCALIZATION DURING ASYMMETRIC DIVISION AND REDISTRIBUTION"/>
    <property type="match status" value="1"/>
</dbReference>
<evidence type="ECO:0008006" key="5">
    <source>
        <dbReference type="Google" id="ProtNLM"/>
    </source>
</evidence>
<accession>A0AAQ3QSX1</accession>
<evidence type="ECO:0000256" key="2">
    <source>
        <dbReference type="SAM" id="MobiDB-lite"/>
    </source>
</evidence>
<sequence length="444" mass="49459">MACSPKQGRALCFCVALHEEGRSQRREASAAEEKRIGDYLQKLNGGEAESEGREKRRELFVCLPPSSASAAASSSTPDAYSPRRLISRLLLSFNPSSQARNSGGGGEGLACRVRFPRYHANRKKQNEMTTAATTTSAEGSAVASGESMTELAINPVKKSDELSLNLGMGVGLVFLLTRSATEINKMVELREQMQILLQDIKDEFTQKKQAPPYSSASHKNPSSALHKNSAMEEDEAEIQSKYVRDRMEAELELELERMQCTTEGKASSLLPHQQRMKLATANPDPTESFGGSYAEVYDEGSGSQCGVSAHELRVKLNQLVKARQQEGIAELESSLDTETCCEDYGEITEVNEEEEEEEVEDGDISAGQLERRLHELLEARQQERIAQLECALECAERELREKEREVRWWRDTATIVSQHKNEALLSYVILEYGLLKLLLSTLFE</sequence>
<dbReference type="GO" id="GO:0008356">
    <property type="term" value="P:asymmetric cell division"/>
    <property type="evidence" value="ECO:0007669"/>
    <property type="project" value="InterPro"/>
</dbReference>
<evidence type="ECO:0000256" key="1">
    <source>
        <dbReference type="SAM" id="Coils"/>
    </source>
</evidence>
<keyword evidence="4" id="KW-1185">Reference proteome</keyword>
<name>A0AAQ3QSX1_9LILI</name>
<feature type="coiled-coil region" evidence="1">
    <location>
        <begin position="366"/>
        <end position="412"/>
    </location>
</feature>
<dbReference type="AlphaFoldDB" id="A0AAQ3QSX1"/>
<reference evidence="3 4" key="1">
    <citation type="submission" date="2023-10" db="EMBL/GenBank/DDBJ databases">
        <title>Chromosome-scale genome assembly provides insights into flower coloration mechanisms of Canna indica.</title>
        <authorList>
            <person name="Li C."/>
        </authorList>
    </citation>
    <scope>NUCLEOTIDE SEQUENCE [LARGE SCALE GENOMIC DNA]</scope>
    <source>
        <tissue evidence="3">Flower</tissue>
    </source>
</reference>
<evidence type="ECO:0000313" key="3">
    <source>
        <dbReference type="EMBL" id="WOL19380.1"/>
    </source>
</evidence>
<gene>
    <name evidence="3" type="ORF">Cni_G28178</name>
</gene>
<feature type="compositionally biased region" description="Low complexity" evidence="2">
    <location>
        <begin position="129"/>
        <end position="143"/>
    </location>
</feature>
<dbReference type="PANTHER" id="PTHR33476">
    <property type="entry name" value="EMB|CAB62613.1"/>
    <property type="match status" value="1"/>
</dbReference>
<feature type="region of interest" description="Disordered" evidence="2">
    <location>
        <begin position="24"/>
        <end position="52"/>
    </location>
</feature>
<feature type="region of interest" description="Disordered" evidence="2">
    <location>
        <begin position="207"/>
        <end position="237"/>
    </location>
</feature>
<feature type="region of interest" description="Disordered" evidence="2">
    <location>
        <begin position="122"/>
        <end position="143"/>
    </location>
</feature>
<dbReference type="Proteomes" id="UP001327560">
    <property type="component" value="Chromosome 9"/>
</dbReference>
<feature type="compositionally biased region" description="Polar residues" evidence="2">
    <location>
        <begin position="212"/>
        <end position="226"/>
    </location>
</feature>
<organism evidence="3 4">
    <name type="scientific">Canna indica</name>
    <name type="common">Indian-shot</name>
    <dbReference type="NCBI Taxonomy" id="4628"/>
    <lineage>
        <taxon>Eukaryota</taxon>
        <taxon>Viridiplantae</taxon>
        <taxon>Streptophyta</taxon>
        <taxon>Embryophyta</taxon>
        <taxon>Tracheophyta</taxon>
        <taxon>Spermatophyta</taxon>
        <taxon>Magnoliopsida</taxon>
        <taxon>Liliopsida</taxon>
        <taxon>Zingiberales</taxon>
        <taxon>Cannaceae</taxon>
        <taxon>Canna</taxon>
    </lineage>
</organism>
<dbReference type="InterPro" id="IPR040348">
    <property type="entry name" value="POLAR-like"/>
</dbReference>
<protein>
    <recommendedName>
        <fullName evidence="5">Protein POLAR LOCALIZATION DURING ASYMMETRIC DIVISION AND REDISTRIBUTION</fullName>
    </recommendedName>
</protein>
<proteinExistence type="predicted"/>
<keyword evidence="1" id="KW-0175">Coiled coil</keyword>
<feature type="compositionally biased region" description="Basic and acidic residues" evidence="2">
    <location>
        <begin position="24"/>
        <end position="37"/>
    </location>
</feature>